<proteinExistence type="predicted"/>
<dbReference type="RefSeq" id="WP_112653072.1">
    <property type="nucleotide sequence ID" value="NZ_CP043451.1"/>
</dbReference>
<organism evidence="3 5">
    <name type="scientific">Mucilaginibacter rubeus</name>
    <dbReference type="NCBI Taxonomy" id="2027860"/>
    <lineage>
        <taxon>Bacteria</taxon>
        <taxon>Pseudomonadati</taxon>
        <taxon>Bacteroidota</taxon>
        <taxon>Sphingobacteriia</taxon>
        <taxon>Sphingobacteriales</taxon>
        <taxon>Sphingobacteriaceae</taxon>
        <taxon>Mucilaginibacter</taxon>
    </lineage>
</organism>
<feature type="region of interest" description="Disordered" evidence="1">
    <location>
        <begin position="267"/>
        <end position="288"/>
    </location>
</feature>
<reference evidence="4 6" key="2">
    <citation type="submission" date="2021-03" db="EMBL/GenBank/DDBJ databases">
        <title>Mucilaginibacter strains isolated from gold and copper mining confer multi heavy-metal resistance.</title>
        <authorList>
            <person name="Li Y."/>
        </authorList>
    </citation>
    <scope>NUCLEOTIDE SEQUENCE [LARGE SCALE GENOMIC DNA]</scope>
    <source>
        <strain evidence="4 6">P2-4</strain>
    </source>
</reference>
<evidence type="ECO:0000256" key="1">
    <source>
        <dbReference type="SAM" id="MobiDB-lite"/>
    </source>
</evidence>
<dbReference type="Pfam" id="PF03432">
    <property type="entry name" value="Relaxase"/>
    <property type="match status" value="1"/>
</dbReference>
<evidence type="ECO:0000313" key="6">
    <source>
        <dbReference type="Proteomes" id="UP000663940"/>
    </source>
</evidence>
<keyword evidence="6" id="KW-1185">Reference proteome</keyword>
<sequence>MIAKILPKPSKNFAGVQYNTNKVDRNKGELMKTANFGPLDAMTNLRPQDYINYFQLVSAQNKRIGNPQFHAVLSAKGKSYTKEELTKVAEAWLTLMGYGTQPYLIVFHKDTDNNHVHIVSTRVGRDGKKISSAYEHVRSFNNLNQVLGYDHALRYRFSTRAQFYLLIERAGYLGKDYDEEKLQRKIDQFQPDKERGSALRQLFIALNGVPNFGAVLKNQYGIELVFHCSEGKKPYGYTIIDHDTQQVFKGSEVLNLKYLNGEVVYKTASDGDQPSPGEQSENESLGEQYQTPVYIGPIYIADDVDDQQVLGMKRRRQKKARTNTR</sequence>
<evidence type="ECO:0000313" key="4">
    <source>
        <dbReference type="EMBL" id="QTE50226.1"/>
    </source>
</evidence>
<dbReference type="InterPro" id="IPR005094">
    <property type="entry name" value="Endonuclease_MobA/VirD2"/>
</dbReference>
<feature type="domain" description="MobA/VirD2-like nuclease" evidence="2">
    <location>
        <begin position="42"/>
        <end position="142"/>
    </location>
</feature>
<dbReference type="Proteomes" id="UP000250557">
    <property type="component" value="Chromosome"/>
</dbReference>
<dbReference type="EMBL" id="CP071880">
    <property type="protein sequence ID" value="QTE50226.1"/>
    <property type="molecule type" value="Genomic_DNA"/>
</dbReference>
<accession>A0AAE6ML02</accession>
<evidence type="ECO:0000313" key="5">
    <source>
        <dbReference type="Proteomes" id="UP000250557"/>
    </source>
</evidence>
<evidence type="ECO:0000259" key="2">
    <source>
        <dbReference type="Pfam" id="PF03432"/>
    </source>
</evidence>
<reference evidence="3 5" key="1">
    <citation type="submission" date="2019-08" db="EMBL/GenBank/DDBJ databases">
        <title>Comparative genome analysis confer to the adaptation heavy metal polluted environment.</title>
        <authorList>
            <person name="Li Y."/>
        </authorList>
    </citation>
    <scope>NUCLEOTIDE SEQUENCE [LARGE SCALE GENOMIC DNA]</scope>
    <source>
        <strain evidence="3 5">P2</strain>
    </source>
</reference>
<protein>
    <submittedName>
        <fullName evidence="3">Relaxase/mobilization nuclease domain-containing protein</fullName>
    </submittedName>
</protein>
<feature type="compositionally biased region" description="Polar residues" evidence="1">
    <location>
        <begin position="270"/>
        <end position="288"/>
    </location>
</feature>
<name>A0AAE6ML02_9SPHI</name>
<gene>
    <name evidence="3" type="ORF">DIU31_028355</name>
    <name evidence="4" type="ORF">J3L21_32650</name>
</gene>
<dbReference type="AlphaFoldDB" id="A0AAE6ML02"/>
<evidence type="ECO:0000313" key="3">
    <source>
        <dbReference type="EMBL" id="QEM07221.1"/>
    </source>
</evidence>
<dbReference type="Proteomes" id="UP000663940">
    <property type="component" value="Chromosome"/>
</dbReference>
<dbReference type="EMBL" id="CP043451">
    <property type="protein sequence ID" value="QEM07221.1"/>
    <property type="molecule type" value="Genomic_DNA"/>
</dbReference>